<name>A0ABP0VQ57_9BRYO</name>
<organism evidence="2 3">
    <name type="scientific">Sphagnum jensenii</name>
    <dbReference type="NCBI Taxonomy" id="128206"/>
    <lineage>
        <taxon>Eukaryota</taxon>
        <taxon>Viridiplantae</taxon>
        <taxon>Streptophyta</taxon>
        <taxon>Embryophyta</taxon>
        <taxon>Bryophyta</taxon>
        <taxon>Sphagnophytina</taxon>
        <taxon>Sphagnopsida</taxon>
        <taxon>Sphagnales</taxon>
        <taxon>Sphagnaceae</taxon>
        <taxon>Sphagnum</taxon>
    </lineage>
</organism>
<accession>A0ABP0VQ57</accession>
<keyword evidence="3" id="KW-1185">Reference proteome</keyword>
<protein>
    <submittedName>
        <fullName evidence="2">Uncharacterized protein</fullName>
    </submittedName>
</protein>
<dbReference type="EMBL" id="OZ020096">
    <property type="protein sequence ID" value="CAK9256066.1"/>
    <property type="molecule type" value="Genomic_DNA"/>
</dbReference>
<feature type="transmembrane region" description="Helical" evidence="1">
    <location>
        <begin position="38"/>
        <end position="59"/>
    </location>
</feature>
<gene>
    <name evidence="2" type="ORF">CSSPJE1EN1_LOCUS1544</name>
</gene>
<keyword evidence="1" id="KW-0812">Transmembrane</keyword>
<reference evidence="2 3" key="1">
    <citation type="submission" date="2024-02" db="EMBL/GenBank/DDBJ databases">
        <authorList>
            <consortium name="ELIXIR-Norway"/>
            <consortium name="Elixir Norway"/>
        </authorList>
    </citation>
    <scope>NUCLEOTIDE SEQUENCE [LARGE SCALE GENOMIC DNA]</scope>
</reference>
<sequence>MHYQFLGVEILVAKMPFFCTVVVYSSPGLLGENSVPDLYRNLAFLQLRIVFYMVITLSLGRSCSQYEVDCFTGSQQFNGKRLGASSSACKRRSSQLRNQKEDLEKVHVGLSIYLFFMDQNLGLWCQ</sequence>
<keyword evidence="1" id="KW-0472">Membrane</keyword>
<feature type="transmembrane region" description="Helical" evidence="1">
    <location>
        <begin position="7"/>
        <end position="26"/>
    </location>
</feature>
<evidence type="ECO:0000313" key="3">
    <source>
        <dbReference type="Proteomes" id="UP001497444"/>
    </source>
</evidence>
<evidence type="ECO:0000256" key="1">
    <source>
        <dbReference type="SAM" id="Phobius"/>
    </source>
</evidence>
<evidence type="ECO:0000313" key="2">
    <source>
        <dbReference type="EMBL" id="CAK9256066.1"/>
    </source>
</evidence>
<dbReference type="Proteomes" id="UP001497444">
    <property type="component" value="Chromosome 1"/>
</dbReference>
<keyword evidence="1" id="KW-1133">Transmembrane helix</keyword>
<proteinExistence type="predicted"/>